<sequence>MKSTLKILMIVLIVFQTFAQSNEVVKPSEAKPIETAKLEIKKVLQAQEIAWNQHDLEGYMAGYWKNDSLKFFGSRGLTYGWDSTLANYKKSYPSKAETGTLTFSIQDISKIEDDNYWVMGKYHLTREAGDANGLFMIIFRKIDGEWKIIADMSC</sequence>
<protein>
    <submittedName>
        <fullName evidence="3">Nuclear transport factor 2 family protein</fullName>
    </submittedName>
</protein>
<dbReference type="EMBL" id="VORO01000007">
    <property type="protein sequence ID" value="TXD89471.1"/>
    <property type="molecule type" value="Genomic_DNA"/>
</dbReference>
<dbReference type="SUPFAM" id="SSF54427">
    <property type="entry name" value="NTF2-like"/>
    <property type="match status" value="1"/>
</dbReference>
<gene>
    <name evidence="3" type="ORF">ESY86_08810</name>
</gene>
<feature type="chain" id="PRO_5022759890" evidence="1">
    <location>
        <begin position="20"/>
        <end position="154"/>
    </location>
</feature>
<organism evidence="3 4">
    <name type="scientific">Subsaximicrobium wynnwilliamsii</name>
    <dbReference type="NCBI Taxonomy" id="291179"/>
    <lineage>
        <taxon>Bacteria</taxon>
        <taxon>Pseudomonadati</taxon>
        <taxon>Bacteroidota</taxon>
        <taxon>Flavobacteriia</taxon>
        <taxon>Flavobacteriales</taxon>
        <taxon>Flavobacteriaceae</taxon>
        <taxon>Subsaximicrobium</taxon>
    </lineage>
</organism>
<dbReference type="Proteomes" id="UP000321578">
    <property type="component" value="Unassembled WGS sequence"/>
</dbReference>
<evidence type="ECO:0000259" key="2">
    <source>
        <dbReference type="Pfam" id="PF14534"/>
    </source>
</evidence>
<dbReference type="RefSeq" id="WP_147086224.1">
    <property type="nucleotide sequence ID" value="NZ_VORM01000006.1"/>
</dbReference>
<dbReference type="OrthoDB" id="120856at2"/>
<dbReference type="InterPro" id="IPR027843">
    <property type="entry name" value="DUF4440"/>
</dbReference>
<reference evidence="3 4" key="1">
    <citation type="submission" date="2019-08" db="EMBL/GenBank/DDBJ databases">
        <title>Genomes of Subsaximicrobium wynnwilliamsii strains.</title>
        <authorList>
            <person name="Bowman J.P."/>
        </authorList>
    </citation>
    <scope>NUCLEOTIDE SEQUENCE [LARGE SCALE GENOMIC DNA]</scope>
    <source>
        <strain evidence="3 4">2-80-2</strain>
    </source>
</reference>
<dbReference type="Gene3D" id="3.10.450.50">
    <property type="match status" value="1"/>
</dbReference>
<dbReference type="AlphaFoldDB" id="A0A5C6ZH48"/>
<evidence type="ECO:0000313" key="4">
    <source>
        <dbReference type="Proteomes" id="UP000321578"/>
    </source>
</evidence>
<evidence type="ECO:0000313" key="3">
    <source>
        <dbReference type="EMBL" id="TXD89471.1"/>
    </source>
</evidence>
<dbReference type="InterPro" id="IPR032710">
    <property type="entry name" value="NTF2-like_dom_sf"/>
</dbReference>
<feature type="signal peptide" evidence="1">
    <location>
        <begin position="1"/>
        <end position="19"/>
    </location>
</feature>
<evidence type="ECO:0000256" key="1">
    <source>
        <dbReference type="SAM" id="SignalP"/>
    </source>
</evidence>
<dbReference type="Pfam" id="PF14534">
    <property type="entry name" value="DUF4440"/>
    <property type="match status" value="1"/>
</dbReference>
<name>A0A5C6ZH48_9FLAO</name>
<feature type="domain" description="DUF4440" evidence="2">
    <location>
        <begin position="40"/>
        <end position="148"/>
    </location>
</feature>
<accession>A0A5C6ZH48</accession>
<proteinExistence type="predicted"/>
<keyword evidence="1" id="KW-0732">Signal</keyword>
<comment type="caution">
    <text evidence="3">The sequence shown here is derived from an EMBL/GenBank/DDBJ whole genome shotgun (WGS) entry which is preliminary data.</text>
</comment>
<keyword evidence="4" id="KW-1185">Reference proteome</keyword>